<evidence type="ECO:0000313" key="3">
    <source>
        <dbReference type="EMBL" id="OXS41533.1"/>
    </source>
</evidence>
<comment type="caution">
    <text evidence="3">The sequence shown here is derived from an EMBL/GenBank/DDBJ whole genome shotgun (WGS) entry which is preliminary data.</text>
</comment>
<evidence type="ECO:0008006" key="5">
    <source>
        <dbReference type="Google" id="ProtNLM"/>
    </source>
</evidence>
<reference evidence="3 4" key="1">
    <citation type="submission" date="2016-03" db="EMBL/GenBank/DDBJ databases">
        <title>Sequencing of Lactobacillus Species from Commercial Turkeys.</title>
        <authorList>
            <person name="Johnson T.J."/>
            <person name="Youmans B.P."/>
            <person name="Case K.A."/>
        </authorList>
    </citation>
    <scope>NUCLEOTIDE SEQUENCE [LARGE SCALE GENOMIC DNA]</scope>
    <source>
        <strain evidence="3 4">UMNLA1</strain>
    </source>
</reference>
<dbReference type="EMBL" id="LUGO01000030">
    <property type="protein sequence ID" value="OXS41533.1"/>
    <property type="molecule type" value="Genomic_DNA"/>
</dbReference>
<dbReference type="Gene3D" id="2.60.120.860">
    <property type="match status" value="1"/>
</dbReference>
<dbReference type="InterPro" id="IPR008841">
    <property type="entry name" value="Siphovirus-type_tail_N"/>
</dbReference>
<evidence type="ECO:0000259" key="1">
    <source>
        <dbReference type="Pfam" id="PF05709"/>
    </source>
</evidence>
<gene>
    <name evidence="3" type="ORF">AYP69_02560</name>
</gene>
<proteinExistence type="predicted"/>
<dbReference type="Pfam" id="PF05709">
    <property type="entry name" value="Sipho_tail"/>
    <property type="match status" value="1"/>
</dbReference>
<dbReference type="InterPro" id="IPR006520">
    <property type="entry name" value="Dit_BPSPP_N"/>
</dbReference>
<organism evidence="3 4">
    <name type="scientific">Ligilactobacillus agilis</name>
    <dbReference type="NCBI Taxonomy" id="1601"/>
    <lineage>
        <taxon>Bacteria</taxon>
        <taxon>Bacillati</taxon>
        <taxon>Bacillota</taxon>
        <taxon>Bacilli</taxon>
        <taxon>Lactobacillales</taxon>
        <taxon>Lactobacillaceae</taxon>
        <taxon>Ligilactobacillus</taxon>
    </lineage>
</organism>
<dbReference type="Proteomes" id="UP000215261">
    <property type="component" value="Unassembled WGS sequence"/>
</dbReference>
<dbReference type="RefSeq" id="WP_089144586.1">
    <property type="nucleotide sequence ID" value="NZ_LUGD01000066.1"/>
</dbReference>
<protein>
    <recommendedName>
        <fullName evidence="5">Phage tail protein</fullName>
    </recommendedName>
</protein>
<evidence type="ECO:0000313" key="4">
    <source>
        <dbReference type="Proteomes" id="UP000215261"/>
    </source>
</evidence>
<feature type="domain" description="Siphovirus-type tail component RIFT-related" evidence="1">
    <location>
        <begin position="59"/>
        <end position="138"/>
    </location>
</feature>
<feature type="domain" description="Siphovirus-type tail component C-terminal" evidence="2">
    <location>
        <begin position="172"/>
        <end position="256"/>
    </location>
</feature>
<name>A0A231Q6Q1_9LACO</name>
<dbReference type="Gene3D" id="2.40.30.200">
    <property type="match status" value="1"/>
</dbReference>
<dbReference type="InterPro" id="IPR054738">
    <property type="entry name" value="Siphovirus-type_tail_C"/>
</dbReference>
<dbReference type="NCBIfam" id="TIGR01633">
    <property type="entry name" value="phi3626_gp14_N"/>
    <property type="match status" value="1"/>
</dbReference>
<dbReference type="AlphaFoldDB" id="A0A231Q6Q1"/>
<sequence>MYDFYDLKPRNEPGQVLPTDAINYNGHWLDSEIDGFRTLTVSGRGSLSRQLNSPDSSGDGSIYLSSRLESRKIEVEFELNTKTVTEFNLATTKLAAILYEPNVKILFNDDKDFHYVGSVTSYELDKPLLTTKGKIEIECPDPFKYSEVRTLQLQSNVATVVDKDIIYPQLPKTIEFVPSANISSFWVSCMNKKITLNETVAAGVKILLDFENLQVKVNDVSRLISLDLSSNFSDFRIINGAVINFSNPGSYKIKYEVKRL</sequence>
<evidence type="ECO:0000259" key="2">
    <source>
        <dbReference type="Pfam" id="PF22768"/>
    </source>
</evidence>
<accession>A0A231Q6Q1</accession>
<dbReference type="Pfam" id="PF22768">
    <property type="entry name" value="SPP1_Dit"/>
    <property type="match status" value="1"/>
</dbReference>